<evidence type="ECO:0000313" key="3">
    <source>
        <dbReference type="Proteomes" id="UP000274922"/>
    </source>
</evidence>
<evidence type="ECO:0000313" key="2">
    <source>
        <dbReference type="EMBL" id="RKP00202.1"/>
    </source>
</evidence>
<feature type="region of interest" description="Disordered" evidence="1">
    <location>
        <begin position="80"/>
        <end position="100"/>
    </location>
</feature>
<name>A0A4P9X548_9FUNG</name>
<sequence length="100" mass="11519">MHYGVADNWAYYVTTSSNWAMKGSLELLEVSVGEYSPSLRTNTLERLAENIDYVQDNAPNAWTITQISFNISSCVVDDYHYDDDDDDDDDDHDEGFHHDY</sequence>
<dbReference type="Proteomes" id="UP000274922">
    <property type="component" value="Unassembled WGS sequence"/>
</dbReference>
<dbReference type="AlphaFoldDB" id="A0A4P9X548"/>
<keyword evidence="3" id="KW-1185">Reference proteome</keyword>
<evidence type="ECO:0000256" key="1">
    <source>
        <dbReference type="SAM" id="MobiDB-lite"/>
    </source>
</evidence>
<reference evidence="3" key="1">
    <citation type="journal article" date="2018" name="Nat. Microbiol.">
        <title>Leveraging single-cell genomics to expand the fungal tree of life.</title>
        <authorList>
            <person name="Ahrendt S.R."/>
            <person name="Quandt C.A."/>
            <person name="Ciobanu D."/>
            <person name="Clum A."/>
            <person name="Salamov A."/>
            <person name="Andreopoulos B."/>
            <person name="Cheng J.F."/>
            <person name="Woyke T."/>
            <person name="Pelin A."/>
            <person name="Henrissat B."/>
            <person name="Reynolds N.K."/>
            <person name="Benny G.L."/>
            <person name="Smith M.E."/>
            <person name="James T.Y."/>
            <person name="Grigoriev I.V."/>
        </authorList>
    </citation>
    <scope>NUCLEOTIDE SEQUENCE [LARGE SCALE GENOMIC DNA]</scope>
    <source>
        <strain evidence="3">ATCC 52028</strain>
    </source>
</reference>
<protein>
    <submittedName>
        <fullName evidence="2">Uncharacterized protein</fullName>
    </submittedName>
</protein>
<organism evidence="2 3">
    <name type="scientific">Caulochytrium protostelioides</name>
    <dbReference type="NCBI Taxonomy" id="1555241"/>
    <lineage>
        <taxon>Eukaryota</taxon>
        <taxon>Fungi</taxon>
        <taxon>Fungi incertae sedis</taxon>
        <taxon>Chytridiomycota</taxon>
        <taxon>Chytridiomycota incertae sedis</taxon>
        <taxon>Chytridiomycetes</taxon>
        <taxon>Caulochytriales</taxon>
        <taxon>Caulochytriaceae</taxon>
        <taxon>Caulochytrium</taxon>
    </lineage>
</organism>
<proteinExistence type="predicted"/>
<feature type="compositionally biased region" description="Acidic residues" evidence="1">
    <location>
        <begin position="80"/>
        <end position="93"/>
    </location>
</feature>
<accession>A0A4P9X548</accession>
<dbReference type="EMBL" id="ML014230">
    <property type="protein sequence ID" value="RKP00202.1"/>
    <property type="molecule type" value="Genomic_DNA"/>
</dbReference>
<gene>
    <name evidence="2" type="ORF">CXG81DRAFT_19827</name>
</gene>